<dbReference type="VEuPathDB" id="FungiDB:UREG_05800"/>
<dbReference type="RefSeq" id="XP_002585111.1">
    <property type="nucleotide sequence ID" value="XM_002585065.1"/>
</dbReference>
<dbReference type="KEGG" id="ure:UREG_05800"/>
<dbReference type="HOGENOM" id="CLU_1564048_0_0_1"/>
<gene>
    <name evidence="2" type="ORF">UREG_05800</name>
</gene>
<keyword evidence="3" id="KW-1185">Reference proteome</keyword>
<evidence type="ECO:0000313" key="2">
    <source>
        <dbReference type="EMBL" id="EEP80958.1"/>
    </source>
</evidence>
<dbReference type="EMBL" id="CH476617">
    <property type="protein sequence ID" value="EEP80958.1"/>
    <property type="molecule type" value="Genomic_DNA"/>
</dbReference>
<organism evidence="2 3">
    <name type="scientific">Uncinocarpus reesii (strain UAMH 1704)</name>
    <dbReference type="NCBI Taxonomy" id="336963"/>
    <lineage>
        <taxon>Eukaryota</taxon>
        <taxon>Fungi</taxon>
        <taxon>Dikarya</taxon>
        <taxon>Ascomycota</taxon>
        <taxon>Pezizomycotina</taxon>
        <taxon>Eurotiomycetes</taxon>
        <taxon>Eurotiomycetidae</taxon>
        <taxon>Onygenales</taxon>
        <taxon>Onygenaceae</taxon>
        <taxon>Uncinocarpus</taxon>
    </lineage>
</organism>
<dbReference type="AlphaFoldDB" id="C4JTL1"/>
<sequence>MTTVIENRISEEMEMVMETAAAASKYSQRTPDTLGTQGSISPSSARSCRFPGICIRASSSRSAISSVLPTLVPAPLSPGQTAAVLSEQHAKPSRTLAWETLAAVLAGVARAPESSSLVRMDMQTVQNSPAEDAVSQDTPASRTGVYSSPRPRSLSSRQPHQYHLALQHHRR</sequence>
<feature type="region of interest" description="Disordered" evidence="1">
    <location>
        <begin position="126"/>
        <end position="171"/>
    </location>
</feature>
<dbReference type="Proteomes" id="UP000002058">
    <property type="component" value="Unassembled WGS sequence"/>
</dbReference>
<dbReference type="InParanoid" id="C4JTL1"/>
<feature type="compositionally biased region" description="Low complexity" evidence="1">
    <location>
        <begin position="147"/>
        <end position="159"/>
    </location>
</feature>
<evidence type="ECO:0000313" key="3">
    <source>
        <dbReference type="Proteomes" id="UP000002058"/>
    </source>
</evidence>
<feature type="compositionally biased region" description="Polar residues" evidence="1">
    <location>
        <begin position="126"/>
        <end position="146"/>
    </location>
</feature>
<name>C4JTL1_UNCRE</name>
<dbReference type="GeneID" id="8443057"/>
<proteinExistence type="predicted"/>
<evidence type="ECO:0000256" key="1">
    <source>
        <dbReference type="SAM" id="MobiDB-lite"/>
    </source>
</evidence>
<reference evidence="3" key="1">
    <citation type="journal article" date="2009" name="Genome Res.">
        <title>Comparative genomic analyses of the human fungal pathogens Coccidioides and their relatives.</title>
        <authorList>
            <person name="Sharpton T.J."/>
            <person name="Stajich J.E."/>
            <person name="Rounsley S.D."/>
            <person name="Gardner M.J."/>
            <person name="Wortman J.R."/>
            <person name="Jordar V.S."/>
            <person name="Maiti R."/>
            <person name="Kodira C.D."/>
            <person name="Neafsey D.E."/>
            <person name="Zeng Q."/>
            <person name="Hung C.-Y."/>
            <person name="McMahan C."/>
            <person name="Muszewska A."/>
            <person name="Grynberg M."/>
            <person name="Mandel M.A."/>
            <person name="Kellner E.M."/>
            <person name="Barker B.M."/>
            <person name="Galgiani J.N."/>
            <person name="Orbach M.J."/>
            <person name="Kirkland T.N."/>
            <person name="Cole G.T."/>
            <person name="Henn M.R."/>
            <person name="Birren B.W."/>
            <person name="Taylor J.W."/>
        </authorList>
    </citation>
    <scope>NUCLEOTIDE SEQUENCE [LARGE SCALE GENOMIC DNA]</scope>
    <source>
        <strain evidence="3">UAMH 1704</strain>
    </source>
</reference>
<accession>C4JTL1</accession>
<protein>
    <submittedName>
        <fullName evidence="2">Uncharacterized protein</fullName>
    </submittedName>
</protein>